<dbReference type="Gene3D" id="2.60.120.260">
    <property type="entry name" value="Galactose-binding domain-like"/>
    <property type="match status" value="1"/>
</dbReference>
<evidence type="ECO:0000256" key="4">
    <source>
        <dbReference type="ARBA" id="ARBA00022801"/>
    </source>
</evidence>
<dbReference type="EMBL" id="BAMD01000021">
    <property type="protein sequence ID" value="GAF03313.1"/>
    <property type="molecule type" value="Genomic_DNA"/>
</dbReference>
<keyword evidence="9" id="KW-1185">Reference proteome</keyword>
<dbReference type="eggNOG" id="COG3250">
    <property type="taxonomic scope" value="Bacteria"/>
</dbReference>
<dbReference type="InterPro" id="IPR008979">
    <property type="entry name" value="Galactose-bd-like_sf"/>
</dbReference>
<keyword evidence="5" id="KW-0326">Glycosidase</keyword>
<evidence type="ECO:0000256" key="1">
    <source>
        <dbReference type="ARBA" id="ARBA00001412"/>
    </source>
</evidence>
<comment type="caution">
    <text evidence="8">The sequence shown here is derived from an EMBL/GenBank/DDBJ whole genome shotgun (WGS) entry which is preliminary data.</text>
</comment>
<dbReference type="Pfam" id="PF02837">
    <property type="entry name" value="Glyco_hydro_2_N"/>
    <property type="match status" value="1"/>
</dbReference>
<feature type="domain" description="Glycosyl hydrolases family 2 sugar binding" evidence="7">
    <location>
        <begin position="61"/>
        <end position="174"/>
    </location>
</feature>
<proteinExistence type="inferred from homology"/>
<evidence type="ECO:0000256" key="5">
    <source>
        <dbReference type="ARBA" id="ARBA00023295"/>
    </source>
</evidence>
<sequence>MKRLYVIMVLTLMLNAVVSGQNDWENPEIFQINREKARATFHAFSNVEKALKNDVSSADYIKCLNGNWKFSYVEKASERPLDFYKTEYDVSAWDEIVVPGNWELYGYGFPNYTNRIYPFKKDQPRIEDKYSPVGSYVTWFDVPENWSGREVYLQLGSVKSGYYLWLNGKKVAIARIQNCRRSLTSHLIW</sequence>
<dbReference type="GO" id="GO:0009341">
    <property type="term" value="C:beta-galactosidase complex"/>
    <property type="evidence" value="ECO:0007669"/>
    <property type="project" value="TreeGrafter"/>
</dbReference>
<dbReference type="EC" id="3.2.1.23" evidence="3"/>
<dbReference type="InterPro" id="IPR006104">
    <property type="entry name" value="Glyco_hydro_2_N"/>
</dbReference>
<feature type="signal peptide" evidence="6">
    <location>
        <begin position="1"/>
        <end position="21"/>
    </location>
</feature>
<dbReference type="Proteomes" id="UP000019402">
    <property type="component" value="Unassembled WGS sequence"/>
</dbReference>
<keyword evidence="4" id="KW-0378">Hydrolase</keyword>
<evidence type="ECO:0000259" key="7">
    <source>
        <dbReference type="Pfam" id="PF02837"/>
    </source>
</evidence>
<dbReference type="PANTHER" id="PTHR46323">
    <property type="entry name" value="BETA-GALACTOSIDASE"/>
    <property type="match status" value="1"/>
</dbReference>
<evidence type="ECO:0000256" key="6">
    <source>
        <dbReference type="SAM" id="SignalP"/>
    </source>
</evidence>
<evidence type="ECO:0000313" key="9">
    <source>
        <dbReference type="Proteomes" id="UP000019402"/>
    </source>
</evidence>
<dbReference type="AlphaFoldDB" id="W7Y6N6"/>
<protein>
    <recommendedName>
        <fullName evidence="3">beta-galactosidase</fullName>
        <ecNumber evidence="3">3.2.1.23</ecNumber>
    </recommendedName>
</protein>
<reference evidence="8 9" key="1">
    <citation type="journal article" date="2014" name="Genome Announc.">
        <title>Draft Genome Sequence of Cytophaga fermentans JCM 21142T, a Facultative Anaerobe Isolated from Marine Mud.</title>
        <authorList>
            <person name="Starns D."/>
            <person name="Oshima K."/>
            <person name="Suda W."/>
            <person name="Iino T."/>
            <person name="Yuki M."/>
            <person name="Inoue J."/>
            <person name="Kitamura K."/>
            <person name="Iida T."/>
            <person name="Darby A."/>
            <person name="Hattori M."/>
            <person name="Ohkuma M."/>
        </authorList>
    </citation>
    <scope>NUCLEOTIDE SEQUENCE [LARGE SCALE GENOMIC DNA]</scope>
    <source>
        <strain evidence="8 9">JCM 21142</strain>
    </source>
</reference>
<feature type="chain" id="PRO_5004907202" description="beta-galactosidase" evidence="6">
    <location>
        <begin position="22"/>
        <end position="189"/>
    </location>
</feature>
<evidence type="ECO:0000313" key="8">
    <source>
        <dbReference type="EMBL" id="GAF03313.1"/>
    </source>
</evidence>
<organism evidence="8 9">
    <name type="scientific">Saccharicrinis fermentans DSM 9555 = JCM 21142</name>
    <dbReference type="NCBI Taxonomy" id="869213"/>
    <lineage>
        <taxon>Bacteria</taxon>
        <taxon>Pseudomonadati</taxon>
        <taxon>Bacteroidota</taxon>
        <taxon>Bacteroidia</taxon>
        <taxon>Marinilabiliales</taxon>
        <taxon>Marinilabiliaceae</taxon>
        <taxon>Saccharicrinis</taxon>
    </lineage>
</organism>
<name>W7Y6N6_9BACT</name>
<comment type="similarity">
    <text evidence="2">Belongs to the glycosyl hydrolase 2 family.</text>
</comment>
<dbReference type="InterPro" id="IPR050347">
    <property type="entry name" value="Bact_Beta-galactosidase"/>
</dbReference>
<dbReference type="OrthoDB" id="1123476at2"/>
<dbReference type="GO" id="GO:0005990">
    <property type="term" value="P:lactose catabolic process"/>
    <property type="evidence" value="ECO:0007669"/>
    <property type="project" value="TreeGrafter"/>
</dbReference>
<evidence type="ECO:0000256" key="3">
    <source>
        <dbReference type="ARBA" id="ARBA00012756"/>
    </source>
</evidence>
<comment type="catalytic activity">
    <reaction evidence="1">
        <text>Hydrolysis of terminal non-reducing beta-D-galactose residues in beta-D-galactosides.</text>
        <dbReference type="EC" id="3.2.1.23"/>
    </reaction>
</comment>
<evidence type="ECO:0000256" key="2">
    <source>
        <dbReference type="ARBA" id="ARBA00007401"/>
    </source>
</evidence>
<dbReference type="PANTHER" id="PTHR46323:SF2">
    <property type="entry name" value="BETA-GALACTOSIDASE"/>
    <property type="match status" value="1"/>
</dbReference>
<gene>
    <name evidence="8" type="ORF">JCM21142_41981</name>
</gene>
<dbReference type="GO" id="GO:0004565">
    <property type="term" value="F:beta-galactosidase activity"/>
    <property type="evidence" value="ECO:0007669"/>
    <property type="project" value="UniProtKB-EC"/>
</dbReference>
<keyword evidence="6" id="KW-0732">Signal</keyword>
<dbReference type="SUPFAM" id="SSF49785">
    <property type="entry name" value="Galactose-binding domain-like"/>
    <property type="match status" value="1"/>
</dbReference>
<accession>W7Y6N6</accession>